<sequence length="156" mass="16598">MPFDVPLKVPEGLDPDQMVQAVLGPAAERLAMTFDGVDEYRAFWQHHPAFQGPWTPLMEDYIGYDLDPVAPEDPATAFRPSTRYEAMAQDTAELQGGGSLLAALEGLQVPTTLLWSGRSGPRGARAVHTGLPGAVEGTGPRSGRADESARGAGDQP</sequence>
<dbReference type="RefSeq" id="WP_091694862.1">
    <property type="nucleotide sequence ID" value="NZ_FPCG01000002.1"/>
</dbReference>
<organism evidence="2 3">
    <name type="scientific">Micrococcus terreus</name>
    <dbReference type="NCBI Taxonomy" id="574650"/>
    <lineage>
        <taxon>Bacteria</taxon>
        <taxon>Bacillati</taxon>
        <taxon>Actinomycetota</taxon>
        <taxon>Actinomycetes</taxon>
        <taxon>Micrococcales</taxon>
        <taxon>Micrococcaceae</taxon>
        <taxon>Micrococcus</taxon>
    </lineage>
</organism>
<proteinExistence type="predicted"/>
<dbReference type="STRING" id="574650.SAMN04487966_102310"/>
<name>A0A1I7MHF6_9MICC</name>
<evidence type="ECO:0000256" key="1">
    <source>
        <dbReference type="SAM" id="MobiDB-lite"/>
    </source>
</evidence>
<reference evidence="2 3" key="1">
    <citation type="submission" date="2016-10" db="EMBL/GenBank/DDBJ databases">
        <authorList>
            <person name="de Groot N.N."/>
        </authorList>
    </citation>
    <scope>NUCLEOTIDE SEQUENCE [LARGE SCALE GENOMIC DNA]</scope>
    <source>
        <strain evidence="2 3">CGMCC 1.7054</strain>
    </source>
</reference>
<accession>A0A1I7MHF6</accession>
<feature type="region of interest" description="Disordered" evidence="1">
    <location>
        <begin position="118"/>
        <end position="156"/>
    </location>
</feature>
<dbReference type="EMBL" id="FPCG01000002">
    <property type="protein sequence ID" value="SFV21347.1"/>
    <property type="molecule type" value="Genomic_DNA"/>
</dbReference>
<keyword evidence="3" id="KW-1185">Reference proteome</keyword>
<gene>
    <name evidence="2" type="ORF">SAMN04487966_102310</name>
</gene>
<protein>
    <submittedName>
        <fullName evidence="2">Uncharacterized protein</fullName>
    </submittedName>
</protein>
<dbReference type="AlphaFoldDB" id="A0A1I7MHF6"/>
<evidence type="ECO:0000313" key="3">
    <source>
        <dbReference type="Proteomes" id="UP000198881"/>
    </source>
</evidence>
<evidence type="ECO:0000313" key="2">
    <source>
        <dbReference type="EMBL" id="SFV21347.1"/>
    </source>
</evidence>
<dbReference type="Proteomes" id="UP000198881">
    <property type="component" value="Unassembled WGS sequence"/>
</dbReference>
<dbReference type="OrthoDB" id="63519at2"/>